<dbReference type="AlphaFoldDB" id="A0AAD3SAN9"/>
<dbReference type="EMBL" id="BSYO01000007">
    <property type="protein sequence ID" value="GMH07496.1"/>
    <property type="molecule type" value="Genomic_DNA"/>
</dbReference>
<name>A0AAD3SAN9_NEPGR</name>
<organism evidence="1 2">
    <name type="scientific">Nepenthes gracilis</name>
    <name type="common">Slender pitcher plant</name>
    <dbReference type="NCBI Taxonomy" id="150966"/>
    <lineage>
        <taxon>Eukaryota</taxon>
        <taxon>Viridiplantae</taxon>
        <taxon>Streptophyta</taxon>
        <taxon>Embryophyta</taxon>
        <taxon>Tracheophyta</taxon>
        <taxon>Spermatophyta</taxon>
        <taxon>Magnoliopsida</taxon>
        <taxon>eudicotyledons</taxon>
        <taxon>Gunneridae</taxon>
        <taxon>Pentapetalae</taxon>
        <taxon>Caryophyllales</taxon>
        <taxon>Nepenthaceae</taxon>
        <taxon>Nepenthes</taxon>
    </lineage>
</organism>
<keyword evidence="2" id="KW-1185">Reference proteome</keyword>
<accession>A0AAD3SAN9</accession>
<proteinExistence type="predicted"/>
<reference evidence="1" key="1">
    <citation type="submission" date="2023-05" db="EMBL/GenBank/DDBJ databases">
        <title>Nepenthes gracilis genome sequencing.</title>
        <authorList>
            <person name="Fukushima K."/>
        </authorList>
    </citation>
    <scope>NUCLEOTIDE SEQUENCE</scope>
    <source>
        <strain evidence="1">SING2019-196</strain>
    </source>
</reference>
<evidence type="ECO:0000313" key="1">
    <source>
        <dbReference type="EMBL" id="GMH07496.1"/>
    </source>
</evidence>
<gene>
    <name evidence="1" type="ORF">Nepgr_009336</name>
</gene>
<evidence type="ECO:0000313" key="2">
    <source>
        <dbReference type="Proteomes" id="UP001279734"/>
    </source>
</evidence>
<protein>
    <submittedName>
        <fullName evidence="1">Uncharacterized protein</fullName>
    </submittedName>
</protein>
<sequence length="141" mass="15564">MPIPIFEKKESQIPSSMTQFGVHERDATPRLLDSCRIVSSSNNVLVPLPSSPNKGLRGVSPSDIPSICASASLMAPLGALCHSRDPIPRWMLDHDDVGDSLHDNRAIPPSWLAFSPRRGSMLCCSCNVLRYSMEHHLPFKM</sequence>
<comment type="caution">
    <text evidence="1">The sequence shown here is derived from an EMBL/GenBank/DDBJ whole genome shotgun (WGS) entry which is preliminary data.</text>
</comment>
<dbReference type="Proteomes" id="UP001279734">
    <property type="component" value="Unassembled WGS sequence"/>
</dbReference>